<proteinExistence type="inferred from homology"/>
<dbReference type="AlphaFoldDB" id="A0A251U3L5"/>
<sequence>MGNQWVWGLHLVFLSMFLVATKHTCLGAQNSTRSCHERERLALLEFKHSVKDDFEMLSSWVGIDCCSWKGVHCDGVTGRVVGLHLRGDFSDYDYHEYGYYLDGDYDYHGDGYYLEGDKVNACLAELRHLQHLDLSGNYFKGSQIPEFIGSFKQLSYLNLSYAGFSGIIPHHIGNLSNLKVLDLLSVDVWQIMSNDMAWVSGLSSLEHLDLSFVSLYQANNVDMVFYMIPSLTYLSLSECGLTNADLGLHLNSSKILPNIEHLDLSSNSFEGQLPHFFQNLTSLTFLDLSDYNLSLAWNSLLNMIPSLLGLGLSECGLRNAPFSPTYLNSSAHSNIQYLDLSDNSIEGRFPSELVNITSLKVLDLSSNSLNSSIPVMPNLLTLDVSGNKFEHIELVGIWRQCHLKELSVTGNHVGGEMIGPSSNTSECSHYALEVLEADESQLNGSIPESVGKLNNLRVVGALVSVLCLYSVCM</sequence>
<evidence type="ECO:0000256" key="10">
    <source>
        <dbReference type="ARBA" id="ARBA00023180"/>
    </source>
</evidence>
<dbReference type="Pfam" id="PF08263">
    <property type="entry name" value="LRRNT_2"/>
    <property type="match status" value="1"/>
</dbReference>
<dbReference type="EMBL" id="CM007897">
    <property type="protein sequence ID" value="OTG17744.1"/>
    <property type="molecule type" value="Genomic_DNA"/>
</dbReference>
<dbReference type="PROSITE" id="PS51450">
    <property type="entry name" value="LRR"/>
    <property type="match status" value="1"/>
</dbReference>
<keyword evidence="9" id="KW-0472">Membrane</keyword>
<evidence type="ECO:0000256" key="11">
    <source>
        <dbReference type="SAM" id="SignalP"/>
    </source>
</evidence>
<keyword evidence="7" id="KW-0677">Repeat</keyword>
<comment type="subcellular location">
    <subcellularLocation>
        <location evidence="1">Cell membrane</location>
        <topology evidence="1">Single-pass type I membrane protein</topology>
    </subcellularLocation>
</comment>
<dbReference type="GO" id="GO:0004650">
    <property type="term" value="F:polygalacturonase activity"/>
    <property type="evidence" value="ECO:0007669"/>
    <property type="project" value="UniProtKB-EC"/>
</dbReference>
<keyword evidence="5" id="KW-0812">Transmembrane</keyword>
<keyword evidence="14" id="KW-0326">Glycosidase</keyword>
<keyword evidence="8" id="KW-1133">Transmembrane helix</keyword>
<dbReference type="Gene3D" id="3.80.10.10">
    <property type="entry name" value="Ribonuclease Inhibitor"/>
    <property type="match status" value="2"/>
</dbReference>
<evidence type="ECO:0000313" key="14">
    <source>
        <dbReference type="EMBL" id="KAF5794216.1"/>
    </source>
</evidence>
<evidence type="ECO:0000256" key="5">
    <source>
        <dbReference type="ARBA" id="ARBA00022692"/>
    </source>
</evidence>
<dbReference type="STRING" id="4232.A0A251U3L5"/>
<evidence type="ECO:0000313" key="16">
    <source>
        <dbReference type="Proteomes" id="UP000215914"/>
    </source>
</evidence>
<keyword evidence="6 11" id="KW-0732">Signal</keyword>
<protein>
    <submittedName>
        <fullName evidence="14">Polygalacturonase</fullName>
        <ecNumber evidence="14">3.2.1.15</ecNumber>
    </submittedName>
    <submittedName>
        <fullName evidence="15">Putative leucine-rich repeat protein, plant-type</fullName>
    </submittedName>
</protein>
<feature type="domain" description="Leucine-rich repeat-containing N-terminal plant-type" evidence="12">
    <location>
        <begin position="37"/>
        <end position="74"/>
    </location>
</feature>
<dbReference type="InterPro" id="IPR055414">
    <property type="entry name" value="LRR_R13L4/SHOC2-like"/>
</dbReference>
<evidence type="ECO:0000256" key="7">
    <source>
        <dbReference type="ARBA" id="ARBA00022737"/>
    </source>
</evidence>
<evidence type="ECO:0000259" key="13">
    <source>
        <dbReference type="Pfam" id="PF23598"/>
    </source>
</evidence>
<dbReference type="InterPro" id="IPR013210">
    <property type="entry name" value="LRR_N_plant-typ"/>
</dbReference>
<dbReference type="EC" id="3.2.1.15" evidence="14"/>
<dbReference type="PANTHER" id="PTHR48063">
    <property type="entry name" value="LRR RECEPTOR-LIKE KINASE"/>
    <property type="match status" value="1"/>
</dbReference>
<dbReference type="Pfam" id="PF13516">
    <property type="entry name" value="LRR_6"/>
    <property type="match status" value="1"/>
</dbReference>
<name>A0A251U3L5_HELAN</name>
<reference evidence="14 16" key="1">
    <citation type="journal article" date="2017" name="Nature">
        <title>The sunflower genome provides insights into oil metabolism, flowering and Asterid evolution.</title>
        <authorList>
            <person name="Badouin H."/>
            <person name="Gouzy J."/>
            <person name="Grassa C.J."/>
            <person name="Murat F."/>
            <person name="Staton S.E."/>
            <person name="Cottret L."/>
            <person name="Lelandais-Briere C."/>
            <person name="Owens G.L."/>
            <person name="Carrere S."/>
            <person name="Mayjonade B."/>
            <person name="Legrand L."/>
            <person name="Gill N."/>
            <person name="Kane N.C."/>
            <person name="Bowers J.E."/>
            <person name="Hubner S."/>
            <person name="Bellec A."/>
            <person name="Berard A."/>
            <person name="Berges H."/>
            <person name="Blanchet N."/>
            <person name="Boniface M.C."/>
            <person name="Brunel D."/>
            <person name="Catrice O."/>
            <person name="Chaidir N."/>
            <person name="Claudel C."/>
            <person name="Donnadieu C."/>
            <person name="Faraut T."/>
            <person name="Fievet G."/>
            <person name="Helmstetter N."/>
            <person name="King M."/>
            <person name="Knapp S.J."/>
            <person name="Lai Z."/>
            <person name="Le Paslier M.C."/>
            <person name="Lippi Y."/>
            <person name="Lorenzon L."/>
            <person name="Mandel J.R."/>
            <person name="Marage G."/>
            <person name="Marchand G."/>
            <person name="Marquand E."/>
            <person name="Bret-Mestries E."/>
            <person name="Morien E."/>
            <person name="Nambeesan S."/>
            <person name="Nguyen T."/>
            <person name="Pegot-Espagnet P."/>
            <person name="Pouilly N."/>
            <person name="Raftis F."/>
            <person name="Sallet E."/>
            <person name="Schiex T."/>
            <person name="Thomas J."/>
            <person name="Vandecasteele C."/>
            <person name="Vares D."/>
            <person name="Vear F."/>
            <person name="Vautrin S."/>
            <person name="Crespi M."/>
            <person name="Mangin B."/>
            <person name="Burke J.M."/>
            <person name="Salse J."/>
            <person name="Munos S."/>
            <person name="Vincourt P."/>
            <person name="Rieseberg L.H."/>
            <person name="Langlade N.B."/>
        </authorList>
    </citation>
    <scope>NUCLEOTIDE SEQUENCE [LARGE SCALE GENOMIC DNA]</scope>
    <source>
        <strain evidence="16">cv. SF193</strain>
        <tissue evidence="14">Leaves</tissue>
    </source>
</reference>
<reference evidence="15" key="2">
    <citation type="submission" date="2017-02" db="EMBL/GenBank/DDBJ databases">
        <title>Sunflower complete genome.</title>
        <authorList>
            <person name="Langlade N."/>
            <person name="Munos S."/>
        </authorList>
    </citation>
    <scope>NUCLEOTIDE SEQUENCE [LARGE SCALE GENOMIC DNA]</scope>
    <source>
        <tissue evidence="15">Leaves</tissue>
    </source>
</reference>
<evidence type="ECO:0000256" key="1">
    <source>
        <dbReference type="ARBA" id="ARBA00004251"/>
    </source>
</evidence>
<comment type="similarity">
    <text evidence="2">Belongs to the RLP family.</text>
</comment>
<dbReference type="InterPro" id="IPR046956">
    <property type="entry name" value="RLP23-like"/>
</dbReference>
<feature type="chain" id="PRO_5012693558" evidence="11">
    <location>
        <begin position="28"/>
        <end position="473"/>
    </location>
</feature>
<dbReference type="SMART" id="SM00369">
    <property type="entry name" value="LRR_TYP"/>
    <property type="match status" value="3"/>
</dbReference>
<dbReference type="SUPFAM" id="SSF52047">
    <property type="entry name" value="RNI-like"/>
    <property type="match status" value="1"/>
</dbReference>
<evidence type="ECO:0000256" key="4">
    <source>
        <dbReference type="ARBA" id="ARBA00022614"/>
    </source>
</evidence>
<dbReference type="PANTHER" id="PTHR48063:SF112">
    <property type="entry name" value="RECEPTOR LIKE PROTEIN 30-LIKE"/>
    <property type="match status" value="1"/>
</dbReference>
<evidence type="ECO:0000259" key="12">
    <source>
        <dbReference type="Pfam" id="PF08263"/>
    </source>
</evidence>
<keyword evidence="4" id="KW-0433">Leucine-rich repeat</keyword>
<evidence type="ECO:0000256" key="2">
    <source>
        <dbReference type="ARBA" id="ARBA00009592"/>
    </source>
</evidence>
<keyword evidence="14" id="KW-0378">Hydrolase</keyword>
<evidence type="ECO:0000256" key="6">
    <source>
        <dbReference type="ARBA" id="ARBA00022729"/>
    </source>
</evidence>
<accession>A0A251U3L5</accession>
<reference evidence="14" key="3">
    <citation type="submission" date="2020-06" db="EMBL/GenBank/DDBJ databases">
        <title>Helianthus annuus Genome sequencing and assembly Release 2.</title>
        <authorList>
            <person name="Gouzy J."/>
            <person name="Langlade N."/>
            <person name="Munos S."/>
        </authorList>
    </citation>
    <scope>NUCLEOTIDE SEQUENCE</scope>
    <source>
        <tissue evidence="14">Leaves</tissue>
    </source>
</reference>
<feature type="domain" description="Disease resistance R13L4/SHOC-2-like LRR" evidence="13">
    <location>
        <begin position="124"/>
        <end position="313"/>
    </location>
</feature>
<dbReference type="FunCoup" id="A0A251U3L5">
    <property type="interactions" value="1894"/>
</dbReference>
<dbReference type="InParanoid" id="A0A251U3L5"/>
<dbReference type="Gramene" id="mRNA:HanXRQr2_Chr08g0325641">
    <property type="protein sequence ID" value="CDS:HanXRQr2_Chr08g0325641.1"/>
    <property type="gene ID" value="HanXRQr2_Chr08g0325641"/>
</dbReference>
<keyword evidence="3" id="KW-1003">Cell membrane</keyword>
<dbReference type="InterPro" id="IPR032675">
    <property type="entry name" value="LRR_dom_sf"/>
</dbReference>
<evidence type="ECO:0000256" key="3">
    <source>
        <dbReference type="ARBA" id="ARBA00022475"/>
    </source>
</evidence>
<gene>
    <name evidence="15" type="ORF">HannXRQ_Chr08g0215521</name>
    <name evidence="14" type="ORF">HanXRQr2_Chr08g0325641</name>
</gene>
<feature type="signal peptide" evidence="11">
    <location>
        <begin position="1"/>
        <end position="27"/>
    </location>
</feature>
<dbReference type="GO" id="GO:0006952">
    <property type="term" value="P:defense response"/>
    <property type="evidence" value="ECO:0007669"/>
    <property type="project" value="UniProtKB-ARBA"/>
</dbReference>
<organism evidence="15 16">
    <name type="scientific">Helianthus annuus</name>
    <name type="common">Common sunflower</name>
    <dbReference type="NCBI Taxonomy" id="4232"/>
    <lineage>
        <taxon>Eukaryota</taxon>
        <taxon>Viridiplantae</taxon>
        <taxon>Streptophyta</taxon>
        <taxon>Embryophyta</taxon>
        <taxon>Tracheophyta</taxon>
        <taxon>Spermatophyta</taxon>
        <taxon>Magnoliopsida</taxon>
        <taxon>eudicotyledons</taxon>
        <taxon>Gunneridae</taxon>
        <taxon>Pentapetalae</taxon>
        <taxon>asterids</taxon>
        <taxon>campanulids</taxon>
        <taxon>Asterales</taxon>
        <taxon>Asteraceae</taxon>
        <taxon>Asteroideae</taxon>
        <taxon>Heliantheae alliance</taxon>
        <taxon>Heliantheae</taxon>
        <taxon>Helianthus</taxon>
    </lineage>
</organism>
<evidence type="ECO:0000256" key="9">
    <source>
        <dbReference type="ARBA" id="ARBA00023136"/>
    </source>
</evidence>
<dbReference type="GO" id="GO:0005886">
    <property type="term" value="C:plasma membrane"/>
    <property type="evidence" value="ECO:0007669"/>
    <property type="project" value="UniProtKB-SubCell"/>
</dbReference>
<evidence type="ECO:0000313" key="15">
    <source>
        <dbReference type="EMBL" id="OTG17744.1"/>
    </source>
</evidence>
<dbReference type="InterPro" id="IPR001611">
    <property type="entry name" value="Leu-rich_rpt"/>
</dbReference>
<keyword evidence="16" id="KW-1185">Reference proteome</keyword>
<dbReference type="Pfam" id="PF00560">
    <property type="entry name" value="LRR_1"/>
    <property type="match status" value="2"/>
</dbReference>
<evidence type="ECO:0000256" key="8">
    <source>
        <dbReference type="ARBA" id="ARBA00022989"/>
    </source>
</evidence>
<dbReference type="EMBL" id="MNCJ02000323">
    <property type="protein sequence ID" value="KAF5794216.1"/>
    <property type="molecule type" value="Genomic_DNA"/>
</dbReference>
<dbReference type="Pfam" id="PF23598">
    <property type="entry name" value="LRR_14"/>
    <property type="match status" value="1"/>
</dbReference>
<dbReference type="PRINTS" id="PR00019">
    <property type="entry name" value="LEURICHRPT"/>
</dbReference>
<dbReference type="Proteomes" id="UP000215914">
    <property type="component" value="Chromosome 8"/>
</dbReference>
<keyword evidence="10" id="KW-0325">Glycoprotein</keyword>
<dbReference type="InterPro" id="IPR003591">
    <property type="entry name" value="Leu-rich_rpt_typical-subtyp"/>
</dbReference>
<dbReference type="GO" id="GO:0051707">
    <property type="term" value="P:response to other organism"/>
    <property type="evidence" value="ECO:0007669"/>
    <property type="project" value="UniProtKB-ARBA"/>
</dbReference>